<evidence type="ECO:0000313" key="2">
    <source>
        <dbReference type="EMBL" id="GEP97673.1"/>
    </source>
</evidence>
<dbReference type="EMBL" id="BKAU01000005">
    <property type="protein sequence ID" value="GEP97673.1"/>
    <property type="molecule type" value="Genomic_DNA"/>
</dbReference>
<dbReference type="InterPro" id="IPR054061">
    <property type="entry name" value="DUF6915"/>
</dbReference>
<feature type="domain" description="DUF6915" evidence="1">
    <location>
        <begin position="3"/>
        <end position="60"/>
    </location>
</feature>
<name>A0A512RPP3_9BACT</name>
<reference evidence="2 3" key="1">
    <citation type="submission" date="2019-07" db="EMBL/GenBank/DDBJ databases">
        <title>Whole genome shotgun sequence of Chitinophaga cymbidii NBRC 109752.</title>
        <authorList>
            <person name="Hosoyama A."/>
            <person name="Uohara A."/>
            <person name="Ohji S."/>
            <person name="Ichikawa N."/>
        </authorList>
    </citation>
    <scope>NUCLEOTIDE SEQUENCE [LARGE SCALE GENOMIC DNA]</scope>
    <source>
        <strain evidence="2 3">NBRC 109752</strain>
    </source>
</reference>
<dbReference type="Proteomes" id="UP000321436">
    <property type="component" value="Unassembled WGS sequence"/>
</dbReference>
<sequence length="93" mass="10907">MFSHNLWFIQVITDLVGDVIPNTKTGENMSVRDILFEHCKEDHNGNVPSLKDWLECLRFEVPAQHRTWFNQPRLADKSLLKEIKSEQLKTIES</sequence>
<dbReference type="AlphaFoldDB" id="A0A512RPP3"/>
<accession>A0A512RPP3</accession>
<protein>
    <recommendedName>
        <fullName evidence="1">DUF6915 domain-containing protein</fullName>
    </recommendedName>
</protein>
<proteinExistence type="predicted"/>
<dbReference type="Pfam" id="PF21866">
    <property type="entry name" value="DUF6915"/>
    <property type="match status" value="1"/>
</dbReference>
<keyword evidence="3" id="KW-1185">Reference proteome</keyword>
<evidence type="ECO:0000313" key="3">
    <source>
        <dbReference type="Proteomes" id="UP000321436"/>
    </source>
</evidence>
<organism evidence="2 3">
    <name type="scientific">Chitinophaga cymbidii</name>
    <dbReference type="NCBI Taxonomy" id="1096750"/>
    <lineage>
        <taxon>Bacteria</taxon>
        <taxon>Pseudomonadati</taxon>
        <taxon>Bacteroidota</taxon>
        <taxon>Chitinophagia</taxon>
        <taxon>Chitinophagales</taxon>
        <taxon>Chitinophagaceae</taxon>
        <taxon>Chitinophaga</taxon>
    </lineage>
</organism>
<comment type="caution">
    <text evidence="2">The sequence shown here is derived from an EMBL/GenBank/DDBJ whole genome shotgun (WGS) entry which is preliminary data.</text>
</comment>
<gene>
    <name evidence="2" type="ORF">CCY01nite_39330</name>
</gene>
<evidence type="ECO:0000259" key="1">
    <source>
        <dbReference type="Pfam" id="PF21866"/>
    </source>
</evidence>